<evidence type="ECO:0000313" key="1">
    <source>
        <dbReference type="EMBL" id="KUG08292.1"/>
    </source>
</evidence>
<protein>
    <submittedName>
        <fullName evidence="1">Uncharacterized protein</fullName>
    </submittedName>
</protein>
<name>A0A9X0HLS2_SOLP1</name>
<gene>
    <name evidence="1" type="ORF">ASU33_08945</name>
</gene>
<proteinExistence type="predicted"/>
<keyword evidence="2" id="KW-1185">Reference proteome</keyword>
<organism evidence="1 2">
    <name type="scientific">Solirubrum puertoriconensis</name>
    <dbReference type="NCBI Taxonomy" id="1751427"/>
    <lineage>
        <taxon>Bacteria</taxon>
        <taxon>Pseudomonadati</taxon>
        <taxon>Bacteroidota</taxon>
        <taxon>Cytophagia</taxon>
        <taxon>Cytophagales</taxon>
    </lineage>
</organism>
<dbReference type="Proteomes" id="UP000054223">
    <property type="component" value="Unassembled WGS sequence"/>
</dbReference>
<evidence type="ECO:0000313" key="2">
    <source>
        <dbReference type="Proteomes" id="UP000054223"/>
    </source>
</evidence>
<dbReference type="AlphaFoldDB" id="A0A9X0HLS2"/>
<sequence>MFVSGFVCVGNAQYLVSTLKGQGTYVLRNGKSGVDKLTFSTREKSKLFVGGWPGGTRYEATEVQSFTIDGHTLLPAGNFDYYMGTTGLGGHEYHAENAFIEYIDTTGYLQLALFRTAEPMGSSGMASFAIYLLRRRGDKEFVQGPDNFQAWAKDYRLELAEELKPWPELQQAVRSGTANFRTFPTYIRRANEQAR</sequence>
<dbReference type="EMBL" id="LNAL01000006">
    <property type="protein sequence ID" value="KUG08292.1"/>
    <property type="molecule type" value="Genomic_DNA"/>
</dbReference>
<comment type="caution">
    <text evidence="1">The sequence shown here is derived from an EMBL/GenBank/DDBJ whole genome shotgun (WGS) entry which is preliminary data.</text>
</comment>
<reference evidence="1 2" key="1">
    <citation type="submission" date="2015-11" db="EMBL/GenBank/DDBJ databases">
        <title>Solirubrum puertoriconensis gen. nov. an environmental bacteria isolated in Puerto Rico.</title>
        <authorList>
            <person name="Cuebas-Irizarry M.F."/>
            <person name="Montalvo-Rodriguez R."/>
        </authorList>
    </citation>
    <scope>NUCLEOTIDE SEQUENCE [LARGE SCALE GENOMIC DNA]</scope>
    <source>
        <strain evidence="1 2">MC1A</strain>
    </source>
</reference>
<accession>A0A9X0HLS2</accession>